<dbReference type="GeneID" id="17266961"/>
<name>A0A0D3JD31_EMIH1</name>
<keyword evidence="2" id="KW-1185">Reference proteome</keyword>
<organism evidence="1 2">
    <name type="scientific">Emiliania huxleyi (strain CCMP1516)</name>
    <dbReference type="NCBI Taxonomy" id="280463"/>
    <lineage>
        <taxon>Eukaryota</taxon>
        <taxon>Haptista</taxon>
        <taxon>Haptophyta</taxon>
        <taxon>Prymnesiophyceae</taxon>
        <taxon>Isochrysidales</taxon>
        <taxon>Noelaerhabdaceae</taxon>
        <taxon>Emiliania</taxon>
    </lineage>
</organism>
<protein>
    <submittedName>
        <fullName evidence="1">Uncharacterized protein</fullName>
    </submittedName>
</protein>
<evidence type="ECO:0000313" key="2">
    <source>
        <dbReference type="Proteomes" id="UP000013827"/>
    </source>
</evidence>
<dbReference type="AlphaFoldDB" id="A0A0D3JD31"/>
<sequence>MLVRTAVAAELCDVPTALLLAAHARDASSALILLTGIAEWFGRRRRGRGTDFELALDAAERLGIFARRQTWDRFRLDCPLGRGGRKHPSVRWGRIFPDCRPSGSHHRSSGTPVTPLMLWQAAEVAMLVVQQEAHAFR</sequence>
<dbReference type="HOGENOM" id="CLU_1868991_0_0_1"/>
<accession>A0A0D3JD31</accession>
<dbReference type="RefSeq" id="XP_005773845.1">
    <property type="nucleotide sequence ID" value="XM_005773788.1"/>
</dbReference>
<dbReference type="KEGG" id="ehx:EMIHUDRAFT_315862"/>
<dbReference type="PaxDb" id="2903-EOD21416"/>
<reference evidence="2" key="1">
    <citation type="journal article" date="2013" name="Nature">
        <title>Pan genome of the phytoplankton Emiliania underpins its global distribution.</title>
        <authorList>
            <person name="Read B.A."/>
            <person name="Kegel J."/>
            <person name="Klute M.J."/>
            <person name="Kuo A."/>
            <person name="Lefebvre S.C."/>
            <person name="Maumus F."/>
            <person name="Mayer C."/>
            <person name="Miller J."/>
            <person name="Monier A."/>
            <person name="Salamov A."/>
            <person name="Young J."/>
            <person name="Aguilar M."/>
            <person name="Claverie J.M."/>
            <person name="Frickenhaus S."/>
            <person name="Gonzalez K."/>
            <person name="Herman E.K."/>
            <person name="Lin Y.C."/>
            <person name="Napier J."/>
            <person name="Ogata H."/>
            <person name="Sarno A.F."/>
            <person name="Shmutz J."/>
            <person name="Schroeder D."/>
            <person name="de Vargas C."/>
            <person name="Verret F."/>
            <person name="von Dassow P."/>
            <person name="Valentin K."/>
            <person name="Van de Peer Y."/>
            <person name="Wheeler G."/>
            <person name="Dacks J.B."/>
            <person name="Delwiche C.F."/>
            <person name="Dyhrman S.T."/>
            <person name="Glockner G."/>
            <person name="John U."/>
            <person name="Richards T."/>
            <person name="Worden A.Z."/>
            <person name="Zhang X."/>
            <person name="Grigoriev I.V."/>
            <person name="Allen A.E."/>
            <person name="Bidle K."/>
            <person name="Borodovsky M."/>
            <person name="Bowler C."/>
            <person name="Brownlee C."/>
            <person name="Cock J.M."/>
            <person name="Elias M."/>
            <person name="Gladyshev V.N."/>
            <person name="Groth M."/>
            <person name="Guda C."/>
            <person name="Hadaegh A."/>
            <person name="Iglesias-Rodriguez M.D."/>
            <person name="Jenkins J."/>
            <person name="Jones B.M."/>
            <person name="Lawson T."/>
            <person name="Leese F."/>
            <person name="Lindquist E."/>
            <person name="Lobanov A."/>
            <person name="Lomsadze A."/>
            <person name="Malik S.B."/>
            <person name="Marsh M.E."/>
            <person name="Mackinder L."/>
            <person name="Mock T."/>
            <person name="Mueller-Roeber B."/>
            <person name="Pagarete A."/>
            <person name="Parker M."/>
            <person name="Probert I."/>
            <person name="Quesneville H."/>
            <person name="Raines C."/>
            <person name="Rensing S.A."/>
            <person name="Riano-Pachon D.M."/>
            <person name="Richier S."/>
            <person name="Rokitta S."/>
            <person name="Shiraiwa Y."/>
            <person name="Soanes D.M."/>
            <person name="van der Giezen M."/>
            <person name="Wahlund T.M."/>
            <person name="Williams B."/>
            <person name="Wilson W."/>
            <person name="Wolfe G."/>
            <person name="Wurch L.L."/>
        </authorList>
    </citation>
    <scope>NUCLEOTIDE SEQUENCE</scope>
</reference>
<proteinExistence type="predicted"/>
<dbReference type="Proteomes" id="UP000013827">
    <property type="component" value="Unassembled WGS sequence"/>
</dbReference>
<dbReference type="EnsemblProtists" id="EOD21416">
    <property type="protein sequence ID" value="EOD21416"/>
    <property type="gene ID" value="EMIHUDRAFT_315862"/>
</dbReference>
<evidence type="ECO:0000313" key="1">
    <source>
        <dbReference type="EnsemblProtists" id="EOD21416"/>
    </source>
</evidence>
<reference evidence="1" key="2">
    <citation type="submission" date="2024-10" db="UniProtKB">
        <authorList>
            <consortium name="EnsemblProtists"/>
        </authorList>
    </citation>
    <scope>IDENTIFICATION</scope>
</reference>